<reference evidence="3" key="1">
    <citation type="journal article" date="2019" name="Int. J. Syst. Evol. Microbiol.">
        <title>The Global Catalogue of Microorganisms (GCM) 10K type strain sequencing project: providing services to taxonomists for standard genome sequencing and annotation.</title>
        <authorList>
            <consortium name="The Broad Institute Genomics Platform"/>
            <consortium name="The Broad Institute Genome Sequencing Center for Infectious Disease"/>
            <person name="Wu L."/>
            <person name="Ma J."/>
        </authorList>
    </citation>
    <scope>NUCLEOTIDE SEQUENCE [LARGE SCALE GENOMIC DNA]</scope>
    <source>
        <strain evidence="3">CCUG 55609</strain>
    </source>
</reference>
<dbReference type="EMBL" id="JBHTNF010000005">
    <property type="protein sequence ID" value="MFD1328377.1"/>
    <property type="molecule type" value="Genomic_DNA"/>
</dbReference>
<evidence type="ECO:0008006" key="4">
    <source>
        <dbReference type="Google" id="ProtNLM"/>
    </source>
</evidence>
<keyword evidence="1" id="KW-0812">Transmembrane</keyword>
<keyword evidence="3" id="KW-1185">Reference proteome</keyword>
<keyword evidence="1" id="KW-0472">Membrane</keyword>
<evidence type="ECO:0000313" key="3">
    <source>
        <dbReference type="Proteomes" id="UP001597173"/>
    </source>
</evidence>
<organism evidence="2 3">
    <name type="scientific">Mycoplana ramosa</name>
    <name type="common">Mycoplana bullata</name>
    <dbReference type="NCBI Taxonomy" id="40837"/>
    <lineage>
        <taxon>Bacteria</taxon>
        <taxon>Pseudomonadati</taxon>
        <taxon>Pseudomonadota</taxon>
        <taxon>Alphaproteobacteria</taxon>
        <taxon>Hyphomicrobiales</taxon>
        <taxon>Rhizobiaceae</taxon>
        <taxon>Mycoplana</taxon>
    </lineage>
</organism>
<gene>
    <name evidence="2" type="ORF">ACFQ33_10780</name>
</gene>
<feature type="transmembrane region" description="Helical" evidence="1">
    <location>
        <begin position="6"/>
        <end position="31"/>
    </location>
</feature>
<protein>
    <recommendedName>
        <fullName evidence="4">AI-2E family transporter</fullName>
    </recommendedName>
</protein>
<name>A0ABW3YWQ5_MYCRA</name>
<keyword evidence="1" id="KW-1133">Transmembrane helix</keyword>
<evidence type="ECO:0000313" key="2">
    <source>
        <dbReference type="EMBL" id="MFD1328377.1"/>
    </source>
</evidence>
<dbReference type="Proteomes" id="UP001597173">
    <property type="component" value="Unassembled WGS sequence"/>
</dbReference>
<dbReference type="RefSeq" id="WP_374838638.1">
    <property type="nucleotide sequence ID" value="NZ_JBHEEW010000007.1"/>
</dbReference>
<accession>A0ABW3YWQ5</accession>
<proteinExistence type="predicted"/>
<evidence type="ECO:0000256" key="1">
    <source>
        <dbReference type="SAM" id="Phobius"/>
    </source>
</evidence>
<sequence length="50" mass="5507">MGALAGFGGMLAAALVGIFLIPLLDVIFQWLRERLKGIKRRPKPQVTKQS</sequence>
<comment type="caution">
    <text evidence="2">The sequence shown here is derived from an EMBL/GenBank/DDBJ whole genome shotgun (WGS) entry which is preliminary data.</text>
</comment>